<dbReference type="InterPro" id="IPR013103">
    <property type="entry name" value="RVT_2"/>
</dbReference>
<dbReference type="Pfam" id="PF07727">
    <property type="entry name" value="RVT_2"/>
    <property type="match status" value="1"/>
</dbReference>
<keyword evidence="4" id="KW-1185">Reference proteome</keyword>
<gene>
    <name evidence="2" type="primary">RE1_75</name>
    <name evidence="3" type="synonym">RE1_26</name>
    <name evidence="2" type="ORF">AVEN_22345_1</name>
    <name evidence="3" type="ORF">AVEN_44491_1</name>
</gene>
<reference evidence="2 4" key="1">
    <citation type="journal article" date="2019" name="Sci. Rep.">
        <title>Orb-weaving spider Araneus ventricosus genome elucidates the spidroin gene catalogue.</title>
        <authorList>
            <person name="Kono N."/>
            <person name="Nakamura H."/>
            <person name="Ohtoshi R."/>
            <person name="Moran D.A.P."/>
            <person name="Shinohara A."/>
            <person name="Yoshida Y."/>
            <person name="Fujiwara M."/>
            <person name="Mori M."/>
            <person name="Tomita M."/>
            <person name="Arakawa K."/>
        </authorList>
    </citation>
    <scope>NUCLEOTIDE SEQUENCE [LARGE SCALE GENOMIC DNA]</scope>
</reference>
<comment type="caution">
    <text evidence="2">The sequence shown here is derived from an EMBL/GenBank/DDBJ whole genome shotgun (WGS) entry which is preliminary data.</text>
</comment>
<evidence type="ECO:0000313" key="2">
    <source>
        <dbReference type="EMBL" id="GBM93945.1"/>
    </source>
</evidence>
<evidence type="ECO:0000259" key="1">
    <source>
        <dbReference type="Pfam" id="PF07727"/>
    </source>
</evidence>
<name>A0A4Y2JVY0_ARAVE</name>
<accession>A0A4Y2JVY0</accession>
<feature type="domain" description="Reverse transcriptase Ty1/copia-type" evidence="1">
    <location>
        <begin position="12"/>
        <end position="158"/>
    </location>
</feature>
<proteinExistence type="predicted"/>
<organism evidence="2 4">
    <name type="scientific">Araneus ventricosus</name>
    <name type="common">Orbweaver spider</name>
    <name type="synonym">Epeira ventricosa</name>
    <dbReference type="NCBI Taxonomy" id="182803"/>
    <lineage>
        <taxon>Eukaryota</taxon>
        <taxon>Metazoa</taxon>
        <taxon>Ecdysozoa</taxon>
        <taxon>Arthropoda</taxon>
        <taxon>Chelicerata</taxon>
        <taxon>Arachnida</taxon>
        <taxon>Araneae</taxon>
        <taxon>Araneomorphae</taxon>
        <taxon>Entelegynae</taxon>
        <taxon>Araneoidea</taxon>
        <taxon>Araneidae</taxon>
        <taxon>Araneus</taxon>
    </lineage>
</organism>
<protein>
    <submittedName>
        <fullName evidence="2">Retrovirus-related Pol polyprotein from transposon RE1</fullName>
    </submittedName>
</protein>
<dbReference type="EMBL" id="BGPR01112045">
    <property type="protein sequence ID" value="GBM93945.1"/>
    <property type="molecule type" value="Genomic_DNA"/>
</dbReference>
<evidence type="ECO:0000313" key="3">
    <source>
        <dbReference type="EMBL" id="GBM93954.1"/>
    </source>
</evidence>
<sequence length="163" mass="19409">MDAEMQNKKTRKDWSLVPAPSKEVKIVGCRWVYNLKKNNQGKAVRYKARLVAQGFSQRKGENYEETFSPVINFSLMRLFFAIFVNLLKCLHWQVDVNCAYLYAKLDKTVYMRQLPFYKSKKYPDYVCKLDRMLYGFKQSGRQWFTEISKVLEKLGFTKLKWAN</sequence>
<dbReference type="AlphaFoldDB" id="A0A4Y2JVY0"/>
<dbReference type="Proteomes" id="UP000499080">
    <property type="component" value="Unassembled WGS sequence"/>
</dbReference>
<dbReference type="EMBL" id="BGPR01112048">
    <property type="protein sequence ID" value="GBM93954.1"/>
    <property type="molecule type" value="Genomic_DNA"/>
</dbReference>
<dbReference type="OrthoDB" id="8069008at2759"/>
<evidence type="ECO:0000313" key="4">
    <source>
        <dbReference type="Proteomes" id="UP000499080"/>
    </source>
</evidence>